<name>A0ABQ3N8K3_9BACI</name>
<keyword evidence="2" id="KW-1185">Reference proteome</keyword>
<proteinExistence type="predicted"/>
<evidence type="ECO:0000313" key="2">
    <source>
        <dbReference type="Proteomes" id="UP000637074"/>
    </source>
</evidence>
<evidence type="ECO:0000313" key="1">
    <source>
        <dbReference type="EMBL" id="GHH98890.1"/>
    </source>
</evidence>
<reference evidence="1 2" key="1">
    <citation type="journal article" date="2022" name="Int. J. Syst. Evol. Microbiol.">
        <title>Neobacillus kokaensis sp. nov., isolated from soil.</title>
        <authorList>
            <person name="Yuki K."/>
            <person name="Matsubara H."/>
            <person name="Yamaguchi S."/>
        </authorList>
    </citation>
    <scope>NUCLEOTIDE SEQUENCE [LARGE SCALE GENOMIC DNA]</scope>
    <source>
        <strain evidence="1 2">LOB 377</strain>
    </source>
</reference>
<comment type="caution">
    <text evidence="1">The sequence shown here is derived from an EMBL/GenBank/DDBJ whole genome shotgun (WGS) entry which is preliminary data.</text>
</comment>
<gene>
    <name evidence="1" type="ORF">AM1BK_24330</name>
</gene>
<organism evidence="1 2">
    <name type="scientific">Neobacillus kokaensis</name>
    <dbReference type="NCBI Taxonomy" id="2759023"/>
    <lineage>
        <taxon>Bacteria</taxon>
        <taxon>Bacillati</taxon>
        <taxon>Bacillota</taxon>
        <taxon>Bacilli</taxon>
        <taxon>Bacillales</taxon>
        <taxon>Bacillaceae</taxon>
        <taxon>Neobacillus</taxon>
    </lineage>
</organism>
<protein>
    <submittedName>
        <fullName evidence="1">Uncharacterized protein</fullName>
    </submittedName>
</protein>
<dbReference type="Proteomes" id="UP000637074">
    <property type="component" value="Unassembled WGS sequence"/>
</dbReference>
<sequence length="57" mass="6853">MGVKYSQKLFTLRILNRKINKKKTSFFIEWRFLSSFSIKVVDENRIPLVLAFRKIGF</sequence>
<dbReference type="EMBL" id="BNDS01000009">
    <property type="protein sequence ID" value="GHH98890.1"/>
    <property type="molecule type" value="Genomic_DNA"/>
</dbReference>
<accession>A0ABQ3N8K3</accession>